<proteinExistence type="predicted"/>
<name>A0ACC2NPU3_9HYME</name>
<dbReference type="EMBL" id="CM056743">
    <property type="protein sequence ID" value="KAJ8673208.1"/>
    <property type="molecule type" value="Genomic_DNA"/>
</dbReference>
<sequence>MMMLDLIFISLWLLENVMIKAQNDTLWINIDESVKENMLNSTVLIVKDEALGKEEKCLSNTKKQDLRYSKKRYLMCMGSILTGLRVLTSASCIHKATYIRHNIRAPLAAVIAWSSDSIQVIRIQWYAVHPNHVVDPRKGPDYFKHNVAVAKLACRIRDGKSLKIDLPTHHFGEYCADNKCSVTSVRKIGKLRFEIKEIPPENTDHHELDKRSISDTYPNYHDIKKRSLSETFLSNGTVEMEEKDGRIIIKIPKSEASNDTETTPSPPDHDSDDQVETPVTKPEGCVQTGSPVMVKGSTLQAALLAKSCDDRQPHTDWIFTDLYENSEWIIKMKDHSHDNEVLTSVSTRMDCLCPSQNSESGKCPRNQNPGFDVAARKFSVGGDSDVLSGHPYTQSIYDMYLNKGCKASCSNPCGGN</sequence>
<evidence type="ECO:0000313" key="2">
    <source>
        <dbReference type="Proteomes" id="UP001239111"/>
    </source>
</evidence>
<keyword evidence="2" id="KW-1185">Reference proteome</keyword>
<comment type="caution">
    <text evidence="1">The sequence shown here is derived from an EMBL/GenBank/DDBJ whole genome shotgun (WGS) entry which is preliminary data.</text>
</comment>
<protein>
    <submittedName>
        <fullName evidence="1">Uncharacterized protein</fullName>
    </submittedName>
</protein>
<reference evidence="1" key="1">
    <citation type="submission" date="2023-04" db="EMBL/GenBank/DDBJ databases">
        <title>A chromosome-level genome assembly of the parasitoid wasp Eretmocerus hayati.</title>
        <authorList>
            <person name="Zhong Y."/>
            <person name="Liu S."/>
            <person name="Liu Y."/>
        </authorList>
    </citation>
    <scope>NUCLEOTIDE SEQUENCE</scope>
    <source>
        <strain evidence="1">ZJU_SS_LIU_2023</strain>
    </source>
</reference>
<evidence type="ECO:0000313" key="1">
    <source>
        <dbReference type="EMBL" id="KAJ8673208.1"/>
    </source>
</evidence>
<accession>A0ACC2NPU3</accession>
<organism evidence="1 2">
    <name type="scientific">Eretmocerus hayati</name>
    <dbReference type="NCBI Taxonomy" id="131215"/>
    <lineage>
        <taxon>Eukaryota</taxon>
        <taxon>Metazoa</taxon>
        <taxon>Ecdysozoa</taxon>
        <taxon>Arthropoda</taxon>
        <taxon>Hexapoda</taxon>
        <taxon>Insecta</taxon>
        <taxon>Pterygota</taxon>
        <taxon>Neoptera</taxon>
        <taxon>Endopterygota</taxon>
        <taxon>Hymenoptera</taxon>
        <taxon>Apocrita</taxon>
        <taxon>Proctotrupomorpha</taxon>
        <taxon>Chalcidoidea</taxon>
        <taxon>Aphelinidae</taxon>
        <taxon>Aphelininae</taxon>
        <taxon>Eretmocerus</taxon>
    </lineage>
</organism>
<gene>
    <name evidence="1" type="ORF">QAD02_004470</name>
</gene>
<dbReference type="Proteomes" id="UP001239111">
    <property type="component" value="Chromosome 3"/>
</dbReference>